<dbReference type="InterPro" id="IPR036249">
    <property type="entry name" value="Thioredoxin-like_sf"/>
</dbReference>
<evidence type="ECO:0000259" key="1">
    <source>
        <dbReference type="PROSITE" id="PS51352"/>
    </source>
</evidence>
<evidence type="ECO:0000313" key="2">
    <source>
        <dbReference type="EMBL" id="WEK36136.1"/>
    </source>
</evidence>
<dbReference type="AlphaFoldDB" id="A0AAJ5WSC5"/>
<feature type="domain" description="Thioredoxin" evidence="1">
    <location>
        <begin position="30"/>
        <end position="178"/>
    </location>
</feature>
<dbReference type="Proteomes" id="UP001220610">
    <property type="component" value="Chromosome"/>
</dbReference>
<dbReference type="SUPFAM" id="SSF52833">
    <property type="entry name" value="Thioredoxin-like"/>
    <property type="match status" value="1"/>
</dbReference>
<gene>
    <name evidence="2" type="ORF">P0Y53_01365</name>
</gene>
<organism evidence="2 3">
    <name type="scientific">Candidatus Pseudobacter hemicellulosilyticus</name>
    <dbReference type="NCBI Taxonomy" id="3121375"/>
    <lineage>
        <taxon>Bacteria</taxon>
        <taxon>Pseudomonadati</taxon>
        <taxon>Bacteroidota</taxon>
        <taxon>Chitinophagia</taxon>
        <taxon>Chitinophagales</taxon>
        <taxon>Chitinophagaceae</taxon>
        <taxon>Pseudobacter</taxon>
    </lineage>
</organism>
<dbReference type="EMBL" id="CP119311">
    <property type="protein sequence ID" value="WEK36136.1"/>
    <property type="molecule type" value="Genomic_DNA"/>
</dbReference>
<dbReference type="PANTHER" id="PTHR42852:SF13">
    <property type="entry name" value="PROTEIN DIPZ"/>
    <property type="match status" value="1"/>
</dbReference>
<dbReference type="Pfam" id="PF00578">
    <property type="entry name" value="AhpC-TSA"/>
    <property type="match status" value="1"/>
</dbReference>
<dbReference type="InterPro" id="IPR000866">
    <property type="entry name" value="AhpC/TSA"/>
</dbReference>
<dbReference type="Gene3D" id="3.40.30.10">
    <property type="entry name" value="Glutaredoxin"/>
    <property type="match status" value="1"/>
</dbReference>
<protein>
    <submittedName>
        <fullName evidence="2">Redoxin domain-containing protein</fullName>
    </submittedName>
</protein>
<dbReference type="InterPro" id="IPR013766">
    <property type="entry name" value="Thioredoxin_domain"/>
</dbReference>
<name>A0AAJ5WSC5_9BACT</name>
<dbReference type="GO" id="GO:0016491">
    <property type="term" value="F:oxidoreductase activity"/>
    <property type="evidence" value="ECO:0007669"/>
    <property type="project" value="InterPro"/>
</dbReference>
<reference evidence="2" key="1">
    <citation type="submission" date="2023-03" db="EMBL/GenBank/DDBJ databases">
        <title>Andean soil-derived lignocellulolytic bacterial consortium as a source of novel taxa and putative plastic-active enzymes.</title>
        <authorList>
            <person name="Diaz-Garcia L."/>
            <person name="Chuvochina M."/>
            <person name="Feuerriegel G."/>
            <person name="Bunk B."/>
            <person name="Sproer C."/>
            <person name="Streit W.R."/>
            <person name="Rodriguez L.M."/>
            <person name="Overmann J."/>
            <person name="Jimenez D.J."/>
        </authorList>
    </citation>
    <scope>NUCLEOTIDE SEQUENCE</scope>
    <source>
        <strain evidence="2">MAG 7</strain>
    </source>
</reference>
<accession>A0AAJ5WSC5</accession>
<dbReference type="PROSITE" id="PS51352">
    <property type="entry name" value="THIOREDOXIN_2"/>
    <property type="match status" value="1"/>
</dbReference>
<dbReference type="GO" id="GO:0016209">
    <property type="term" value="F:antioxidant activity"/>
    <property type="evidence" value="ECO:0007669"/>
    <property type="project" value="InterPro"/>
</dbReference>
<proteinExistence type="predicted"/>
<sequence length="461" mass="53053">MVFIFKYISCFSCALLTVLVCIAQKDYSRIRVGEKVPELELRNIINFSTDKVLMSEFKGKLLILDFWNIGCSVCIANFPKMEKLQKEFGNDIQILLVNTLDSKELLKKRGFPQNTRSKILNETNLPIVIGDTILNTLFPHEGEPFHVWIGNDGVVKGMTNYLGTTGDQIRNYLEGKEVSLLNKLNPNDFYLNNKSSILKEENSKILQNILASSILTKNLAMMGWDNWIKDSTQDYKLVGYRYSGTGIQLLSTALINLSTKYRDSAMFLFYPDRIVLDVRRPDKFVPPHIGSENISTWMDSNYYYYEIRLPSDRMSDSERNNRTIIAQAMLEDLQRYLFVTASIQERYVPCYVLKRISNKKKYVSQSKTVLNYFYESGVFKIENSPISVFTSALRYALGYKGMPIIDETEFGDSVMVDLEINGDLNKLEDVRKGLAKYDMDLVEETRLIDVVVVNDRLLSKM</sequence>
<evidence type="ECO:0000313" key="3">
    <source>
        <dbReference type="Proteomes" id="UP001220610"/>
    </source>
</evidence>
<dbReference type="InterPro" id="IPR050553">
    <property type="entry name" value="Thioredoxin_ResA/DsbE_sf"/>
</dbReference>
<dbReference type="PANTHER" id="PTHR42852">
    <property type="entry name" value="THIOL:DISULFIDE INTERCHANGE PROTEIN DSBE"/>
    <property type="match status" value="1"/>
</dbReference>